<evidence type="ECO:0000313" key="1">
    <source>
        <dbReference type="EMBL" id="JAE08236.1"/>
    </source>
</evidence>
<reference evidence="1" key="2">
    <citation type="journal article" date="2015" name="Data Brief">
        <title>Shoot transcriptome of the giant reed, Arundo donax.</title>
        <authorList>
            <person name="Barrero R.A."/>
            <person name="Guerrero F.D."/>
            <person name="Moolhuijzen P."/>
            <person name="Goolsby J.A."/>
            <person name="Tidwell J."/>
            <person name="Bellgard S.E."/>
            <person name="Bellgard M.I."/>
        </authorList>
    </citation>
    <scope>NUCLEOTIDE SEQUENCE</scope>
    <source>
        <tissue evidence="1">Shoot tissue taken approximately 20 cm above the soil surface</tissue>
    </source>
</reference>
<name>A0A0A9FDN2_ARUDO</name>
<dbReference type="EMBL" id="GBRH01189660">
    <property type="protein sequence ID" value="JAE08236.1"/>
    <property type="molecule type" value="Transcribed_RNA"/>
</dbReference>
<organism evidence="1">
    <name type="scientific">Arundo donax</name>
    <name type="common">Giant reed</name>
    <name type="synonym">Donax arundinaceus</name>
    <dbReference type="NCBI Taxonomy" id="35708"/>
    <lineage>
        <taxon>Eukaryota</taxon>
        <taxon>Viridiplantae</taxon>
        <taxon>Streptophyta</taxon>
        <taxon>Embryophyta</taxon>
        <taxon>Tracheophyta</taxon>
        <taxon>Spermatophyta</taxon>
        <taxon>Magnoliopsida</taxon>
        <taxon>Liliopsida</taxon>
        <taxon>Poales</taxon>
        <taxon>Poaceae</taxon>
        <taxon>PACMAD clade</taxon>
        <taxon>Arundinoideae</taxon>
        <taxon>Arundineae</taxon>
        <taxon>Arundo</taxon>
    </lineage>
</organism>
<accession>A0A0A9FDN2</accession>
<sequence length="33" mass="3713">MLLTQLGSDRPNTCDCLNQNIVIMKCDFGVKLE</sequence>
<protein>
    <submittedName>
        <fullName evidence="1">Uncharacterized protein</fullName>
    </submittedName>
</protein>
<dbReference type="AlphaFoldDB" id="A0A0A9FDN2"/>
<proteinExistence type="predicted"/>
<reference evidence="1" key="1">
    <citation type="submission" date="2014-09" db="EMBL/GenBank/DDBJ databases">
        <authorList>
            <person name="Magalhaes I.L.F."/>
            <person name="Oliveira U."/>
            <person name="Santos F.R."/>
            <person name="Vidigal T.H.D.A."/>
            <person name="Brescovit A.D."/>
            <person name="Santos A.J."/>
        </authorList>
    </citation>
    <scope>NUCLEOTIDE SEQUENCE</scope>
    <source>
        <tissue evidence="1">Shoot tissue taken approximately 20 cm above the soil surface</tissue>
    </source>
</reference>